<dbReference type="AlphaFoldDB" id="A0A6A6B3B1"/>
<keyword evidence="3" id="KW-1185">Reference proteome</keyword>
<dbReference type="Proteomes" id="UP000799438">
    <property type="component" value="Unassembled WGS sequence"/>
</dbReference>
<dbReference type="EMBL" id="ML995502">
    <property type="protein sequence ID" value="KAF2137477.1"/>
    <property type="molecule type" value="Genomic_DNA"/>
</dbReference>
<dbReference type="RefSeq" id="XP_033393192.1">
    <property type="nucleotide sequence ID" value="XM_033541194.1"/>
</dbReference>
<proteinExistence type="predicted"/>
<protein>
    <submittedName>
        <fullName evidence="2">Uncharacterized protein</fullName>
    </submittedName>
</protein>
<accession>A0A6A6B3B1</accession>
<evidence type="ECO:0000313" key="2">
    <source>
        <dbReference type="EMBL" id="KAF2137477.1"/>
    </source>
</evidence>
<dbReference type="GeneID" id="54298690"/>
<evidence type="ECO:0000256" key="1">
    <source>
        <dbReference type="SAM" id="MobiDB-lite"/>
    </source>
</evidence>
<sequence>MQARIIAAHRPRLTYHQPRTHPTKPSFSPASPILPSRSQTQARTAPPAPSRQALGSQDKKKAGAHPGLPNREPPLARSNPRSGAPARSFASLKQTSAISPHGPPRLRSMLPLG</sequence>
<feature type="compositionally biased region" description="Basic residues" evidence="1">
    <location>
        <begin position="7"/>
        <end position="22"/>
    </location>
</feature>
<name>A0A6A6B3B1_9PEZI</name>
<feature type="region of interest" description="Disordered" evidence="1">
    <location>
        <begin position="1"/>
        <end position="113"/>
    </location>
</feature>
<organism evidence="2 3">
    <name type="scientific">Aplosporella prunicola CBS 121167</name>
    <dbReference type="NCBI Taxonomy" id="1176127"/>
    <lineage>
        <taxon>Eukaryota</taxon>
        <taxon>Fungi</taxon>
        <taxon>Dikarya</taxon>
        <taxon>Ascomycota</taxon>
        <taxon>Pezizomycotina</taxon>
        <taxon>Dothideomycetes</taxon>
        <taxon>Dothideomycetes incertae sedis</taxon>
        <taxon>Botryosphaeriales</taxon>
        <taxon>Aplosporellaceae</taxon>
        <taxon>Aplosporella</taxon>
    </lineage>
</organism>
<evidence type="ECO:0000313" key="3">
    <source>
        <dbReference type="Proteomes" id="UP000799438"/>
    </source>
</evidence>
<reference evidence="2" key="1">
    <citation type="journal article" date="2020" name="Stud. Mycol.">
        <title>101 Dothideomycetes genomes: a test case for predicting lifestyles and emergence of pathogens.</title>
        <authorList>
            <person name="Haridas S."/>
            <person name="Albert R."/>
            <person name="Binder M."/>
            <person name="Bloem J."/>
            <person name="Labutti K."/>
            <person name="Salamov A."/>
            <person name="Andreopoulos B."/>
            <person name="Baker S."/>
            <person name="Barry K."/>
            <person name="Bills G."/>
            <person name="Bluhm B."/>
            <person name="Cannon C."/>
            <person name="Castanera R."/>
            <person name="Culley D."/>
            <person name="Daum C."/>
            <person name="Ezra D."/>
            <person name="Gonzalez J."/>
            <person name="Henrissat B."/>
            <person name="Kuo A."/>
            <person name="Liang C."/>
            <person name="Lipzen A."/>
            <person name="Lutzoni F."/>
            <person name="Magnuson J."/>
            <person name="Mondo S."/>
            <person name="Nolan M."/>
            <person name="Ohm R."/>
            <person name="Pangilinan J."/>
            <person name="Park H.-J."/>
            <person name="Ramirez L."/>
            <person name="Alfaro M."/>
            <person name="Sun H."/>
            <person name="Tritt A."/>
            <person name="Yoshinaga Y."/>
            <person name="Zwiers L.-H."/>
            <person name="Turgeon B."/>
            <person name="Goodwin S."/>
            <person name="Spatafora J."/>
            <person name="Crous P."/>
            <person name="Grigoriev I."/>
        </authorList>
    </citation>
    <scope>NUCLEOTIDE SEQUENCE</scope>
    <source>
        <strain evidence="2">CBS 121167</strain>
    </source>
</reference>
<gene>
    <name evidence="2" type="ORF">K452DRAFT_291525</name>
</gene>